<sequence>MAQMGLGYGSEFQLLRFMGRHRHELERTIIDALQEKQQTINDKNFDWLDFEYSDINKVITGDRELCGLSFLEKKIDKGLYDKITSALQKAGSFISNWQHWDAVFVLDDCFYFVEAKAYPGELHSTNDHGGSSEEEILNFMKENMQPYGIEVDENWLGSYYQFANRISMMAFLNQNGLNAKAIYIYFENGYNKRQVIRQGIESVSDKGAGKMEFDEAIQKELSHLNIEKANLSELVVHTYINATPKDIK</sequence>
<dbReference type="Proteomes" id="UP000283868">
    <property type="component" value="Unassembled WGS sequence"/>
</dbReference>
<evidence type="ECO:0000313" key="1">
    <source>
        <dbReference type="EMBL" id="RRF87531.1"/>
    </source>
</evidence>
<protein>
    <submittedName>
        <fullName evidence="1">Uncharacterized protein</fullName>
    </submittedName>
</protein>
<keyword evidence="2" id="KW-1185">Reference proteome</keyword>
<comment type="caution">
    <text evidence="1">The sequence shown here is derived from an EMBL/GenBank/DDBJ whole genome shotgun (WGS) entry which is preliminary data.</text>
</comment>
<reference evidence="1 2" key="1">
    <citation type="submission" date="2018-08" db="EMBL/GenBank/DDBJ databases">
        <title>Comparative analysis of Prevotella intermedia strains.</title>
        <authorList>
            <person name="Moon J.-H."/>
            <person name="Lee J.-H."/>
        </authorList>
    </citation>
    <scope>NUCLEOTIDE SEQUENCE [LARGE SCALE GENOMIC DNA]</scope>
    <source>
        <strain evidence="1 2">ATCC 15033</strain>
    </source>
</reference>
<gene>
    <name evidence="1" type="ORF">D2S45_05480</name>
</gene>
<name>A0A425VPR2_PREIN</name>
<evidence type="ECO:0000313" key="2">
    <source>
        <dbReference type="Proteomes" id="UP000283868"/>
    </source>
</evidence>
<accession>A0A425VPR2</accession>
<dbReference type="AlphaFoldDB" id="A0A425VPR2"/>
<dbReference type="EMBL" id="QXEN01000006">
    <property type="protein sequence ID" value="RRF87531.1"/>
    <property type="molecule type" value="Genomic_DNA"/>
</dbReference>
<organism evidence="1 2">
    <name type="scientific">Prevotella intermedia</name>
    <dbReference type="NCBI Taxonomy" id="28131"/>
    <lineage>
        <taxon>Bacteria</taxon>
        <taxon>Pseudomonadati</taxon>
        <taxon>Bacteroidota</taxon>
        <taxon>Bacteroidia</taxon>
        <taxon>Bacteroidales</taxon>
        <taxon>Prevotellaceae</taxon>
        <taxon>Prevotella</taxon>
    </lineage>
</organism>
<proteinExistence type="predicted"/>
<dbReference type="RefSeq" id="WP_124139703.1">
    <property type="nucleotide sequence ID" value="NZ_QXEM01000007.1"/>
</dbReference>